<name>A0A0F8YJJ9_9ZZZZ</name>
<dbReference type="InterPro" id="IPR031876">
    <property type="entry name" value="DUF4760"/>
</dbReference>
<dbReference type="AlphaFoldDB" id="A0A0F8YJJ9"/>
<sequence length="132" mass="15882">LILFKRQQRLQLRAHTHQVIKEDLIWPRRILSILREIKGRDISPIFMQDSELRQDLREALDYCENISLGIRHGVYDEETIRDSYAKLFVVLYAQVERLIHELRYESNDPETYGAFTAIVKKWQYDSKYGRKL</sequence>
<dbReference type="Pfam" id="PF15956">
    <property type="entry name" value="DUF4760"/>
    <property type="match status" value="1"/>
</dbReference>
<reference evidence="1" key="1">
    <citation type="journal article" date="2015" name="Nature">
        <title>Complex archaea that bridge the gap between prokaryotes and eukaryotes.</title>
        <authorList>
            <person name="Spang A."/>
            <person name="Saw J.H."/>
            <person name="Jorgensen S.L."/>
            <person name="Zaremba-Niedzwiedzka K."/>
            <person name="Martijn J."/>
            <person name="Lind A.E."/>
            <person name="van Eijk R."/>
            <person name="Schleper C."/>
            <person name="Guy L."/>
            <person name="Ettema T.J."/>
        </authorList>
    </citation>
    <scope>NUCLEOTIDE SEQUENCE</scope>
</reference>
<protein>
    <submittedName>
        <fullName evidence="1">Uncharacterized protein</fullName>
    </submittedName>
</protein>
<evidence type="ECO:0000313" key="1">
    <source>
        <dbReference type="EMBL" id="KKK48281.1"/>
    </source>
</evidence>
<proteinExistence type="predicted"/>
<gene>
    <name evidence="1" type="ORF">LCGC14_3146710</name>
</gene>
<organism evidence="1">
    <name type="scientific">marine sediment metagenome</name>
    <dbReference type="NCBI Taxonomy" id="412755"/>
    <lineage>
        <taxon>unclassified sequences</taxon>
        <taxon>metagenomes</taxon>
        <taxon>ecological metagenomes</taxon>
    </lineage>
</organism>
<dbReference type="EMBL" id="LAZR01069144">
    <property type="protein sequence ID" value="KKK48281.1"/>
    <property type="molecule type" value="Genomic_DNA"/>
</dbReference>
<comment type="caution">
    <text evidence="1">The sequence shown here is derived from an EMBL/GenBank/DDBJ whole genome shotgun (WGS) entry which is preliminary data.</text>
</comment>
<feature type="non-terminal residue" evidence="1">
    <location>
        <position position="1"/>
    </location>
</feature>
<accession>A0A0F8YJJ9</accession>